<gene>
    <name evidence="2" type="ORF">HID58_070148</name>
</gene>
<dbReference type="Proteomes" id="UP000824890">
    <property type="component" value="Unassembled WGS sequence"/>
</dbReference>
<name>A0ABQ7YXY2_BRANA</name>
<feature type="non-terminal residue" evidence="2">
    <location>
        <position position="1"/>
    </location>
</feature>
<evidence type="ECO:0000259" key="1">
    <source>
        <dbReference type="Pfam" id="PF10354"/>
    </source>
</evidence>
<dbReference type="EMBL" id="JAGKQM010000016">
    <property type="protein sequence ID" value="KAH0872786.1"/>
    <property type="molecule type" value="Genomic_DNA"/>
</dbReference>
<evidence type="ECO:0000313" key="3">
    <source>
        <dbReference type="Proteomes" id="UP000824890"/>
    </source>
</evidence>
<comment type="caution">
    <text evidence="2">The sequence shown here is derived from an EMBL/GenBank/DDBJ whole genome shotgun (WGS) entry which is preliminary data.</text>
</comment>
<proteinExistence type="predicted"/>
<accession>A0ABQ7YXY2</accession>
<dbReference type="InterPro" id="IPR019446">
    <property type="entry name" value="BMT5-like"/>
</dbReference>
<dbReference type="PANTHER" id="PTHR11538:SF62">
    <property type="entry name" value="ATP-BINDING PROTEIN (DUF2431)"/>
    <property type="match status" value="1"/>
</dbReference>
<feature type="domain" description="25S rRNA (uridine-N(3))-methyltransferase BMT5-like" evidence="1">
    <location>
        <begin position="29"/>
        <end position="95"/>
    </location>
</feature>
<dbReference type="Pfam" id="PF10354">
    <property type="entry name" value="BMT5-like"/>
    <property type="match status" value="1"/>
</dbReference>
<evidence type="ECO:0000313" key="2">
    <source>
        <dbReference type="EMBL" id="KAH0872786.1"/>
    </source>
</evidence>
<protein>
    <recommendedName>
        <fullName evidence="1">25S rRNA (uridine-N(3))-methyltransferase BMT5-like domain-containing protein</fullName>
    </recommendedName>
</protein>
<sequence>CLIGKHPDEKMEVHESKTLSQYSSMQKLLLVGEGDLSFSLSLAKAFASATKITAASLDVRVGLGRQYNNGNANVKELERLGCTVVHGINVHTMSSDIACLDMTELSLIFLMQGKI</sequence>
<organism evidence="2 3">
    <name type="scientific">Brassica napus</name>
    <name type="common">Rape</name>
    <dbReference type="NCBI Taxonomy" id="3708"/>
    <lineage>
        <taxon>Eukaryota</taxon>
        <taxon>Viridiplantae</taxon>
        <taxon>Streptophyta</taxon>
        <taxon>Embryophyta</taxon>
        <taxon>Tracheophyta</taxon>
        <taxon>Spermatophyta</taxon>
        <taxon>Magnoliopsida</taxon>
        <taxon>eudicotyledons</taxon>
        <taxon>Gunneridae</taxon>
        <taxon>Pentapetalae</taxon>
        <taxon>rosids</taxon>
        <taxon>malvids</taxon>
        <taxon>Brassicales</taxon>
        <taxon>Brassicaceae</taxon>
        <taxon>Brassiceae</taxon>
        <taxon>Brassica</taxon>
    </lineage>
</organism>
<keyword evidence="3" id="KW-1185">Reference proteome</keyword>
<reference evidence="2 3" key="1">
    <citation type="submission" date="2021-05" db="EMBL/GenBank/DDBJ databases">
        <title>Genome Assembly of Synthetic Allotetraploid Brassica napus Reveals Homoeologous Exchanges between Subgenomes.</title>
        <authorList>
            <person name="Davis J.T."/>
        </authorList>
    </citation>
    <scope>NUCLEOTIDE SEQUENCE [LARGE SCALE GENOMIC DNA]</scope>
    <source>
        <strain evidence="3">cv. Da-Ae</strain>
        <tissue evidence="2">Seedling</tissue>
    </source>
</reference>
<dbReference type="PANTHER" id="PTHR11538">
    <property type="entry name" value="PHENYLALANYL-TRNA SYNTHETASE"/>
    <property type="match status" value="1"/>
</dbReference>